<proteinExistence type="predicted"/>
<reference evidence="1" key="1">
    <citation type="journal article" date="2012" name="Proc. Natl. Acad. Sci. U.S.A.">
        <title>Antigenic diversity is generated by distinct evolutionary mechanisms in African trypanosome species.</title>
        <authorList>
            <person name="Jackson A.P."/>
            <person name="Berry A."/>
            <person name="Aslett M."/>
            <person name="Allison H.C."/>
            <person name="Burton P."/>
            <person name="Vavrova-Anderson J."/>
            <person name="Brown R."/>
            <person name="Browne H."/>
            <person name="Corton N."/>
            <person name="Hauser H."/>
            <person name="Gamble J."/>
            <person name="Gilderthorp R."/>
            <person name="Marcello L."/>
            <person name="McQuillan J."/>
            <person name="Otto T.D."/>
            <person name="Quail M.A."/>
            <person name="Sanders M.J."/>
            <person name="van Tonder A."/>
            <person name="Ginger M.L."/>
            <person name="Field M.C."/>
            <person name="Barry J.D."/>
            <person name="Hertz-Fowler C."/>
            <person name="Berriman M."/>
        </authorList>
    </citation>
    <scope>NUCLEOTIDE SEQUENCE</scope>
    <source>
        <strain evidence="1">IL3000</strain>
    </source>
</reference>
<gene>
    <name evidence="1" type="ORF">TCIL3000_6_300</name>
</gene>
<name>G0UN44_TRYCI</name>
<accession>G0UN44</accession>
<dbReference type="AlphaFoldDB" id="G0UN44"/>
<sequence length="107" mass="11988">MTGGLSAPLVYSSPFMSVLDPLGEQPIDTARRTREESNSAVRSLHRPCLAPYPVYTPLARAHRHTFRRVHQPNLLKNTEVETIGFPFFKIRSPGCDAGRPSNRAVSW</sequence>
<evidence type="ECO:0000313" key="1">
    <source>
        <dbReference type="EMBL" id="CCC90804.1"/>
    </source>
</evidence>
<protein>
    <submittedName>
        <fullName evidence="1">Uncharacterized protein</fullName>
    </submittedName>
</protein>
<dbReference type="EMBL" id="HE575319">
    <property type="protein sequence ID" value="CCC90804.1"/>
    <property type="molecule type" value="Genomic_DNA"/>
</dbReference>
<organism evidence="1">
    <name type="scientific">Trypanosoma congolense (strain IL3000)</name>
    <dbReference type="NCBI Taxonomy" id="1068625"/>
    <lineage>
        <taxon>Eukaryota</taxon>
        <taxon>Discoba</taxon>
        <taxon>Euglenozoa</taxon>
        <taxon>Kinetoplastea</taxon>
        <taxon>Metakinetoplastina</taxon>
        <taxon>Trypanosomatida</taxon>
        <taxon>Trypanosomatidae</taxon>
        <taxon>Trypanosoma</taxon>
        <taxon>Nannomonas</taxon>
    </lineage>
</organism>